<dbReference type="PROSITE" id="PS00463">
    <property type="entry name" value="ZN2_CY6_FUNGAL_1"/>
    <property type="match status" value="1"/>
</dbReference>
<comment type="caution">
    <text evidence="5">The sequence shown here is derived from an EMBL/GenBank/DDBJ whole genome shotgun (WGS) entry which is preliminary data.</text>
</comment>
<dbReference type="GO" id="GO:0005634">
    <property type="term" value="C:nucleus"/>
    <property type="evidence" value="ECO:0007669"/>
    <property type="project" value="UniProtKB-SubCell"/>
</dbReference>
<dbReference type="SMART" id="SM00066">
    <property type="entry name" value="GAL4"/>
    <property type="match status" value="1"/>
</dbReference>
<dbReference type="InterPro" id="IPR021858">
    <property type="entry name" value="Fun_TF"/>
</dbReference>
<dbReference type="PANTHER" id="PTHR37534">
    <property type="entry name" value="TRANSCRIPTIONAL ACTIVATOR PROTEIN UGA3"/>
    <property type="match status" value="1"/>
</dbReference>
<protein>
    <recommendedName>
        <fullName evidence="4">Zn(2)-C6 fungal-type domain-containing protein</fullName>
    </recommendedName>
</protein>
<evidence type="ECO:0000259" key="4">
    <source>
        <dbReference type="PROSITE" id="PS50048"/>
    </source>
</evidence>
<feature type="compositionally biased region" description="Low complexity" evidence="3">
    <location>
        <begin position="92"/>
        <end position="105"/>
    </location>
</feature>
<evidence type="ECO:0000256" key="1">
    <source>
        <dbReference type="ARBA" id="ARBA00004123"/>
    </source>
</evidence>
<feature type="domain" description="Zn(2)-C6 fungal-type" evidence="4">
    <location>
        <begin position="10"/>
        <end position="38"/>
    </location>
</feature>
<dbReference type="CDD" id="cd00067">
    <property type="entry name" value="GAL4"/>
    <property type="match status" value="1"/>
</dbReference>
<organism evidence="5 6">
    <name type="scientific">Heterodermia speciosa</name>
    <dbReference type="NCBI Taxonomy" id="116794"/>
    <lineage>
        <taxon>Eukaryota</taxon>
        <taxon>Fungi</taxon>
        <taxon>Dikarya</taxon>
        <taxon>Ascomycota</taxon>
        <taxon>Pezizomycotina</taxon>
        <taxon>Lecanoromycetes</taxon>
        <taxon>OSLEUM clade</taxon>
        <taxon>Lecanoromycetidae</taxon>
        <taxon>Caliciales</taxon>
        <taxon>Physciaceae</taxon>
        <taxon>Heterodermia</taxon>
    </lineage>
</organism>
<dbReference type="GO" id="GO:0008270">
    <property type="term" value="F:zinc ion binding"/>
    <property type="evidence" value="ECO:0007669"/>
    <property type="project" value="InterPro"/>
</dbReference>
<dbReference type="PANTHER" id="PTHR37534:SF20">
    <property type="entry name" value="PRO1A C6 ZINK-FINGER PROTEIN"/>
    <property type="match status" value="1"/>
</dbReference>
<gene>
    <name evidence="5" type="ORF">HETSPECPRED_001553</name>
</gene>
<dbReference type="Pfam" id="PF00172">
    <property type="entry name" value="Zn_clus"/>
    <property type="match status" value="1"/>
</dbReference>
<name>A0A8H3J2C9_9LECA</name>
<feature type="region of interest" description="Disordered" evidence="3">
    <location>
        <begin position="92"/>
        <end position="113"/>
    </location>
</feature>
<keyword evidence="6" id="KW-1185">Reference proteome</keyword>
<dbReference type="OrthoDB" id="5213892at2759"/>
<dbReference type="InterPro" id="IPR001138">
    <property type="entry name" value="Zn2Cys6_DnaBD"/>
</dbReference>
<keyword evidence="2" id="KW-0539">Nucleus</keyword>
<accession>A0A8H3J2C9</accession>
<dbReference type="GO" id="GO:0000981">
    <property type="term" value="F:DNA-binding transcription factor activity, RNA polymerase II-specific"/>
    <property type="evidence" value="ECO:0007669"/>
    <property type="project" value="InterPro"/>
</dbReference>
<dbReference type="InterPro" id="IPR036864">
    <property type="entry name" value="Zn2-C6_fun-type_DNA-bd_sf"/>
</dbReference>
<dbReference type="AlphaFoldDB" id="A0A8H3J2C9"/>
<dbReference type="Proteomes" id="UP000664521">
    <property type="component" value="Unassembled WGS sequence"/>
</dbReference>
<evidence type="ECO:0000256" key="2">
    <source>
        <dbReference type="ARBA" id="ARBA00023242"/>
    </source>
</evidence>
<evidence type="ECO:0000313" key="6">
    <source>
        <dbReference type="Proteomes" id="UP000664521"/>
    </source>
</evidence>
<dbReference type="EMBL" id="CAJPDS010000129">
    <property type="protein sequence ID" value="CAF9939329.1"/>
    <property type="molecule type" value="Genomic_DNA"/>
</dbReference>
<evidence type="ECO:0000313" key="5">
    <source>
        <dbReference type="EMBL" id="CAF9939329.1"/>
    </source>
</evidence>
<dbReference type="SUPFAM" id="SSF57701">
    <property type="entry name" value="Zn2/Cys6 DNA-binding domain"/>
    <property type="match status" value="1"/>
</dbReference>
<dbReference type="PROSITE" id="PS50048">
    <property type="entry name" value="ZN2_CY6_FUNGAL_2"/>
    <property type="match status" value="1"/>
</dbReference>
<evidence type="ECO:0000256" key="3">
    <source>
        <dbReference type="SAM" id="MobiDB-lite"/>
    </source>
</evidence>
<dbReference type="Gene3D" id="4.10.240.10">
    <property type="entry name" value="Zn(2)-C6 fungal-type DNA-binding domain"/>
    <property type="match status" value="1"/>
</dbReference>
<sequence>MSNGRRTKSGCWTCRLRRKKCDEEGLPCLNCSTRGVFCHGYGVKPSWKDRGEQEKEEASRLQMRFRRRRKSRPDPISIHADNAEQSFTAGLASSLDSGSQGQSSSPNFSAQFPSATITPLSENIDFDTLNTLNVQPDSSWTMDLDAILFDPPAVDMSNNLQIDSRISRDLVPVEKAGHPCGSLTTLCNHLSPQSDSGKRATELVMHFLGETFPLQDRSSQGTPLTHHSWVLNLMMRSSTFCSASLSISALHYFNTLPIGSEARTVAFQDYQNYRSAALRGLRELNDSTAVTSVSTPGPDLSEPLVCGVQVAFLEALGKNMQDCQSYLRSAVLYLTLPSELFPSTHPCPLITPTTYTYLLRSSKTGDLAVHNSQPSMERQALDFFRSLLVWNDVLHSSAQRQLTNGKEVYSSLLEDGCYADAFREITTCEAWVFKCIMEATSLGAWKCEQEAQGVLSLRELVNRGQKLECVVEEKLSNILSLLRGEQAAMTNRRSRLHTSLFAHALLIHLHAIVSGPWPELSEIKSGIDRAVTSWQLLPPVFDLKTLAWPFAVTASLATASNRDWFRKVASDFQPKDSMTGSLIPWKAVLEECWRGFDDRGSDRNVSRCDWRNVFQKLSLSLLFV</sequence>
<dbReference type="Pfam" id="PF11951">
    <property type="entry name" value="Fungal_trans_2"/>
    <property type="match status" value="1"/>
</dbReference>
<reference evidence="5" key="1">
    <citation type="submission" date="2021-03" db="EMBL/GenBank/DDBJ databases">
        <authorList>
            <person name="Tagirdzhanova G."/>
        </authorList>
    </citation>
    <scope>NUCLEOTIDE SEQUENCE</scope>
</reference>
<comment type="subcellular location">
    <subcellularLocation>
        <location evidence="1">Nucleus</location>
    </subcellularLocation>
</comment>
<proteinExistence type="predicted"/>